<dbReference type="FunFam" id="3.30.40.10:FF:000002">
    <property type="entry name" value="Histone-lysine N-methyltransferase"/>
    <property type="match status" value="1"/>
</dbReference>
<dbReference type="InterPro" id="IPR013083">
    <property type="entry name" value="Znf_RING/FYVE/PHD"/>
</dbReference>
<accession>A0A9P0FMP3</accession>
<evidence type="ECO:0000256" key="15">
    <source>
        <dbReference type="ARBA" id="ARBA00023242"/>
    </source>
</evidence>
<keyword evidence="13" id="KW-0238">DNA-binding</keyword>
<keyword evidence="4" id="KW-0808">Transferase</keyword>
<feature type="domain" description="SET" evidence="20">
    <location>
        <begin position="2232"/>
        <end position="2348"/>
    </location>
</feature>
<dbReference type="SMART" id="SM00508">
    <property type="entry name" value="PostSET"/>
    <property type="match status" value="1"/>
</dbReference>
<dbReference type="SUPFAM" id="SSF57903">
    <property type="entry name" value="FYVE/PHD zinc finger"/>
    <property type="match status" value="2"/>
</dbReference>
<dbReference type="InterPro" id="IPR001628">
    <property type="entry name" value="Znf_hrmn_rcpt"/>
</dbReference>
<evidence type="ECO:0000256" key="10">
    <source>
        <dbReference type="ARBA" id="ARBA00022853"/>
    </source>
</evidence>
<evidence type="ECO:0000256" key="4">
    <source>
        <dbReference type="ARBA" id="ARBA00022679"/>
    </source>
</evidence>
<dbReference type="GO" id="GO:0045893">
    <property type="term" value="P:positive regulation of DNA-templated transcription"/>
    <property type="evidence" value="ECO:0007669"/>
    <property type="project" value="TreeGrafter"/>
</dbReference>
<feature type="region of interest" description="Disordered" evidence="18">
    <location>
        <begin position="45"/>
        <end position="64"/>
    </location>
</feature>
<dbReference type="Proteomes" id="UP001154078">
    <property type="component" value="Chromosome 8"/>
</dbReference>
<protein>
    <recommendedName>
        <fullName evidence="16">Histone-lysine N-methyltransferase trithorax</fullName>
        <ecNumber evidence="2">2.1.1.355</ecNumber>
    </recommendedName>
</protein>
<feature type="domain" description="PHD-type" evidence="23">
    <location>
        <begin position="912"/>
        <end position="1021"/>
    </location>
</feature>
<dbReference type="Pfam" id="PF05964">
    <property type="entry name" value="FYRN"/>
    <property type="match status" value="1"/>
</dbReference>
<dbReference type="GO" id="GO:0042800">
    <property type="term" value="F:histone H3K4 methyltransferase activity"/>
    <property type="evidence" value="ECO:0007669"/>
    <property type="project" value="TreeGrafter"/>
</dbReference>
<dbReference type="PANTHER" id="PTHR45838:SF4">
    <property type="entry name" value="HISTONE-LYSINE N-METHYLTRANSFERASE TRITHORAX"/>
    <property type="match status" value="1"/>
</dbReference>
<dbReference type="InterPro" id="IPR001965">
    <property type="entry name" value="Znf_PHD"/>
</dbReference>
<evidence type="ECO:0000256" key="16">
    <source>
        <dbReference type="ARBA" id="ARBA00071661"/>
    </source>
</evidence>
<keyword evidence="6" id="KW-0479">Metal-binding</keyword>
<dbReference type="PANTHER" id="PTHR45838">
    <property type="entry name" value="HISTONE-LYSINE-N-METHYLTRANSFERASE 2 KMT2 FAMILY MEMBER"/>
    <property type="match status" value="1"/>
</dbReference>
<feature type="domain" description="PHD-type" evidence="19">
    <location>
        <begin position="538"/>
        <end position="587"/>
    </location>
</feature>
<dbReference type="Pfam" id="PF13771">
    <property type="entry name" value="zf-HC5HC2H"/>
    <property type="match status" value="1"/>
</dbReference>
<evidence type="ECO:0000259" key="19">
    <source>
        <dbReference type="PROSITE" id="PS50016"/>
    </source>
</evidence>
<keyword evidence="25" id="KW-1185">Reference proteome</keyword>
<keyword evidence="3" id="KW-0489">Methyltransferase</keyword>
<evidence type="ECO:0000259" key="21">
    <source>
        <dbReference type="PROSITE" id="PS50868"/>
    </source>
</evidence>
<evidence type="ECO:0000259" key="22">
    <source>
        <dbReference type="PROSITE" id="PS51030"/>
    </source>
</evidence>
<evidence type="ECO:0000256" key="17">
    <source>
        <dbReference type="PROSITE-ProRule" id="PRU00146"/>
    </source>
</evidence>
<keyword evidence="5" id="KW-0949">S-adenosyl-L-methionine</keyword>
<evidence type="ECO:0000256" key="2">
    <source>
        <dbReference type="ARBA" id="ARBA00012183"/>
    </source>
</evidence>
<sequence length="2370" mass="267981">MGRSKFPGKPSKHTNRKRVNVLTPTEDSTANVDSPQELTVENVVENNKEEEQAKNPSESSVNDNVIKTKVSIKRRLNRKMQNSLRNKNASKRNLLSKINAKTKFNSKTKLTRRFQSTSTSSQVGKFILPTRSVHSSRVIKPNKRFIDLNESLTLKKKNNDKEEKEESTEPKTLSSNGRVVLRQARLKLHTQSPVGQEGPFSTNLNLNSGNPPGTVTCGVCGAVRFYRFVKQARKFNIFSCESCRKFISKMIKRSSCGKGISTPLVCLKGQGTCHVPPIVRSQQWKLIRCAYKARCPACWLKLCLRSFEIPINLKHGLSQLLPQNMKGPDIIFNNTLPLIWQTKPETIPQRDLRNRDPNSNKVQTPAPPQPNNTATDIKRQKIDLKGPRVKHVCRSASIVLGQPIAIFGNEEKEKAKTPEPIATEVKIEVKPALPAPPVVEKVTSEVKTTSKCDSNSSETESSDSDKISKIQLYINEVSNLRRERIHKNNSNEAKSMLERKAQSDIQNGISIDFWEGYDPEEICQNGYCLISSEQFPMSSICFLCGSGGRDYLIYCSLCCESYHSFCLEQGSHNIRQTSWLCPKCTLCTECNQNDRQKVNCQKCMKAYHPECFNKKWNSVDQPTVCSKCMHCKSCGSENITKFVGNLPLCITCFKLRKEGKFCPMCQHCYDENECCAKMMECAKCNKWVHSQCEKLTEEQYQILAILPESIEYVCALCSSNKECWRKAIDCELKASFNHVIRLLSKNKMARTTLKWSPLNNHTPLQKSITNVRRLQFDNNDADLDNNNCNKSIMDINKIYSFEENELQMKAESEMNNKVTPTLSMVHIKNKLNSNEYCSVREFNEDMQEALENTHSEELKKIYQNIFHTIFPWHDLGKIDEDIVKKESITTDESHQSVNDENHTQVDFDALDTRMCSFCKVTGDGYSFEESRLLYCGENEWVHANCALWSSEVYEEIDGSLQNVQKALNRGRSIRCSTCKQKGASVGCCYKGCYETYHFKCAQTTTKCQFMHDKTVYCASHELPKNSNPLTTPKDFDIYRSVFVELDKKKRKTCDIDKVTFMVGSLCVKNLGKINPLVSDHPDAIIPMGFVCTRLYWSTVDPWKLVPYIITTSTFSSHCVTGRLVDKNFTVDHGLSKPIVEKMIKELALWQKDVDKKKSDILDYEDDEEPQNGADLLSPELTNAILEELPHDLLDGISVQDIFPASLAFTMDNKLDEELDMDMKGNRELRRSNSEIIPQIKSRSQQRSCSLTLSCKLDSSLTPAIKKRKTRETNIFFQLLQVDGNCDDSSDCESTTGPSVDPWGNLLSEEPVTCEKCQCTYRTQASYKRHLDTCEVLCTSESDSEMDNNSAELMEEPSMVLTSYESYQNEIHTSVLNTQTFVTSKSTELISMPQTQDILKPMIQTVPVNTVAPMTLNQVSETNQYTINHPTITISDNMPSQPAQYCVNPTVPLCVNQPIQIQPNQFNQTISINQQGSIQINQPQTIDYHQPQQVTIQSVPFGNNILSVSPQNQFTLNGKIINPLTMQTVNVPQQWVKPVSKPTVIAQKTLKSRARSRTIAAKRPHYEETDTIMLPQNPSNNQVIVQHLPSTNFVPFVDAFHQQQTGQNVQYVTTIPQTQSLVQLQPDNNLISIVPGLQPTMIIQQPRVLENQLVIDSNGSLGWAPQPVYYGFETIVQNTVMQSQQFLPTTVPGVLTANSSYSTTTQVFQTSKLEPVLDVSSNSFVLMNPGQLVNSQPIEVQQYSQSQPINTVVSNILPPQQQIVKYSNTSQKPSTVTTSATHSITLPTAPFVPEQGIPTNIVIPTPKAPSTQQSRPMSRVLPMPTNNKKEHKKLIVEEAKKQFIEEVKKPIKFEEAKKPAPVKIERYEEPKKQMLVKLDEHKKTTSFSVIEEVKKMAQILDMPKVFDTLIETSKIIEPPVIAKPVIIQPKVVVEPPKPLTVHTVQKPLTMHTVPKPIAIQPAKEVYIEPILPEIKPIVEQIPAAKKSIEPIEKLDDPKSEKSLKLVFQKQAQDGTYKVSNLKPPVQVAPLKPIKNTFSKVLAHRNEEKEDQPPVKPSNGPKKENENSAVVYTIETKDGFKYSSTSVADLWDKVIEAVQAARAAHNMPPLPTSTSSNMGSIQAFGLKTSGLKYLIEQLPGATKCPKYKPTFSFPPHQKELEDDYLTGNTFGAIRCGPTDKKLKEPYDMFGWLSSKHRRPEEASMEGMEILTRRGSVTNLPMAMRFRQLKLTSKYSVGVYRSSIHGRGLFCLRDIEAGEMVIEYAGEVIRSILTDKREKYYNSKGIGCYMFRVDDNFVVDATMKGNAARFINHSCDPNCYSKVVEILGHKHIIIFALRRIISGEELTYDYKFPFEEDKIPCTCGSRRCRKFLN</sequence>
<dbReference type="GO" id="GO:0098687">
    <property type="term" value="C:chromosomal region"/>
    <property type="evidence" value="ECO:0007669"/>
    <property type="project" value="UniProtKB-ARBA"/>
</dbReference>
<dbReference type="InterPro" id="IPR003616">
    <property type="entry name" value="Post-SET_dom"/>
</dbReference>
<reference evidence="24" key="1">
    <citation type="submission" date="2021-12" db="EMBL/GenBank/DDBJ databases">
        <authorList>
            <person name="King R."/>
        </authorList>
    </citation>
    <scope>NUCLEOTIDE SEQUENCE</scope>
</reference>
<keyword evidence="12" id="KW-0103">Bromodomain</keyword>
<dbReference type="PROSITE" id="PS01359">
    <property type="entry name" value="ZF_PHD_1"/>
    <property type="match status" value="1"/>
</dbReference>
<feature type="compositionally biased region" description="Basic residues" evidence="18">
    <location>
        <begin position="10"/>
        <end position="19"/>
    </location>
</feature>
<feature type="region of interest" description="Disordered" evidence="18">
    <location>
        <begin position="1803"/>
        <end position="1824"/>
    </location>
</feature>
<dbReference type="InterPro" id="IPR034732">
    <property type="entry name" value="EPHD"/>
</dbReference>
<feature type="domain" description="Nuclear receptor" evidence="22">
    <location>
        <begin position="214"/>
        <end position="320"/>
    </location>
</feature>
<dbReference type="Pfam" id="PF00628">
    <property type="entry name" value="PHD"/>
    <property type="match status" value="1"/>
</dbReference>
<evidence type="ECO:0000256" key="3">
    <source>
        <dbReference type="ARBA" id="ARBA00022603"/>
    </source>
</evidence>
<evidence type="ECO:0000256" key="14">
    <source>
        <dbReference type="ARBA" id="ARBA00023163"/>
    </source>
</evidence>
<feature type="domain" description="PHD-type" evidence="19">
    <location>
        <begin position="659"/>
        <end position="720"/>
    </location>
</feature>
<dbReference type="SMART" id="SM00249">
    <property type="entry name" value="PHD"/>
    <property type="match status" value="4"/>
</dbReference>
<dbReference type="CDD" id="cd19170">
    <property type="entry name" value="SET_KMT2A_2B"/>
    <property type="match status" value="1"/>
</dbReference>
<keyword evidence="9" id="KW-0862">Zinc</keyword>
<dbReference type="InterPro" id="IPR019786">
    <property type="entry name" value="Zinc_finger_PHD-type_CS"/>
</dbReference>
<keyword evidence="14" id="KW-0804">Transcription</keyword>
<dbReference type="InterPro" id="IPR011011">
    <property type="entry name" value="Znf_FYVE_PHD"/>
</dbReference>
<evidence type="ECO:0000256" key="5">
    <source>
        <dbReference type="ARBA" id="ARBA00022691"/>
    </source>
</evidence>
<feature type="compositionally biased region" description="Basic and acidic residues" evidence="18">
    <location>
        <begin position="2042"/>
        <end position="2051"/>
    </location>
</feature>
<dbReference type="InterPro" id="IPR047219">
    <property type="entry name" value="KMT2A_2B_SET"/>
</dbReference>
<dbReference type="Gene3D" id="3.30.160.360">
    <property type="match status" value="1"/>
</dbReference>
<keyword evidence="10" id="KW-0156">Chromatin regulator</keyword>
<dbReference type="Gene3D" id="3.30.40.10">
    <property type="entry name" value="Zinc/RING finger domain, C3HC4 (zinc finger)"/>
    <property type="match status" value="3"/>
</dbReference>
<evidence type="ECO:0000256" key="8">
    <source>
        <dbReference type="ARBA" id="ARBA00022771"/>
    </source>
</evidence>
<dbReference type="GO" id="GO:0032259">
    <property type="term" value="P:methylation"/>
    <property type="evidence" value="ECO:0007669"/>
    <property type="project" value="UniProtKB-KW"/>
</dbReference>
<name>A0A9P0FMP3_BRAAE</name>
<dbReference type="InterPro" id="IPR046341">
    <property type="entry name" value="SET_dom_sf"/>
</dbReference>
<evidence type="ECO:0000256" key="1">
    <source>
        <dbReference type="ARBA" id="ARBA00004123"/>
    </source>
</evidence>
<dbReference type="OrthoDB" id="308383at2759"/>
<dbReference type="CDD" id="cd15506">
    <property type="entry name" value="PHD1_KMT2A_like"/>
    <property type="match status" value="1"/>
</dbReference>
<feature type="region of interest" description="Disordered" evidence="18">
    <location>
        <begin position="1"/>
        <end position="39"/>
    </location>
</feature>
<keyword evidence="15" id="KW-0539">Nucleus</keyword>
<dbReference type="EC" id="2.1.1.355" evidence="2"/>
<evidence type="ECO:0000256" key="7">
    <source>
        <dbReference type="ARBA" id="ARBA00022737"/>
    </source>
</evidence>
<dbReference type="PROSITE" id="PS50868">
    <property type="entry name" value="POST_SET"/>
    <property type="match status" value="1"/>
</dbReference>
<dbReference type="Gene3D" id="1.20.920.10">
    <property type="entry name" value="Bromodomain-like"/>
    <property type="match status" value="1"/>
</dbReference>
<feature type="compositionally biased region" description="Basic and acidic residues" evidence="18">
    <location>
        <begin position="348"/>
        <end position="358"/>
    </location>
</feature>
<proteinExistence type="predicted"/>
<feature type="compositionally biased region" description="Polar residues" evidence="18">
    <location>
        <begin position="22"/>
        <end position="39"/>
    </location>
</feature>
<evidence type="ECO:0000259" key="20">
    <source>
        <dbReference type="PROSITE" id="PS50280"/>
    </source>
</evidence>
<dbReference type="PROSITE" id="PS51030">
    <property type="entry name" value="NUCLEAR_REC_DBD_2"/>
    <property type="match status" value="1"/>
</dbReference>
<feature type="compositionally biased region" description="Basic and acidic residues" evidence="18">
    <location>
        <begin position="157"/>
        <end position="169"/>
    </location>
</feature>
<evidence type="ECO:0000256" key="11">
    <source>
        <dbReference type="ARBA" id="ARBA00023015"/>
    </source>
</evidence>
<dbReference type="PROSITE" id="PS50016">
    <property type="entry name" value="ZF_PHD_2"/>
    <property type="match status" value="2"/>
</dbReference>
<dbReference type="PROSITE" id="PS51542">
    <property type="entry name" value="FYRN"/>
    <property type="match status" value="1"/>
</dbReference>
<dbReference type="SMART" id="SM00542">
    <property type="entry name" value="FYRC"/>
    <property type="match status" value="1"/>
</dbReference>
<keyword evidence="8 17" id="KW-0863">Zinc-finger</keyword>
<evidence type="ECO:0000256" key="12">
    <source>
        <dbReference type="ARBA" id="ARBA00023117"/>
    </source>
</evidence>
<dbReference type="PROSITE" id="PS50280">
    <property type="entry name" value="SET"/>
    <property type="match status" value="1"/>
</dbReference>
<dbReference type="InterPro" id="IPR003888">
    <property type="entry name" value="FYrich_N"/>
</dbReference>
<evidence type="ECO:0000313" key="25">
    <source>
        <dbReference type="Proteomes" id="UP001154078"/>
    </source>
</evidence>
<evidence type="ECO:0000313" key="24">
    <source>
        <dbReference type="EMBL" id="CAH0561809.1"/>
    </source>
</evidence>
<keyword evidence="11" id="KW-0805">Transcription regulation</keyword>
<dbReference type="GO" id="GO:0043565">
    <property type="term" value="F:sequence-specific DNA binding"/>
    <property type="evidence" value="ECO:0007669"/>
    <property type="project" value="InterPro"/>
</dbReference>
<dbReference type="GO" id="GO:0005700">
    <property type="term" value="C:polytene chromosome"/>
    <property type="evidence" value="ECO:0007669"/>
    <property type="project" value="UniProtKB-ARBA"/>
</dbReference>
<dbReference type="Gene3D" id="2.170.270.10">
    <property type="entry name" value="SET domain"/>
    <property type="match status" value="1"/>
</dbReference>
<feature type="region of interest" description="Disordered" evidence="18">
    <location>
        <begin position="2042"/>
        <end position="2065"/>
    </location>
</feature>
<dbReference type="InterPro" id="IPR001214">
    <property type="entry name" value="SET_dom"/>
</dbReference>
<dbReference type="SUPFAM" id="SSF82199">
    <property type="entry name" value="SET domain"/>
    <property type="match status" value="1"/>
</dbReference>
<dbReference type="InterPro" id="IPR019787">
    <property type="entry name" value="Znf_PHD-finger"/>
</dbReference>
<dbReference type="EMBL" id="OV121139">
    <property type="protein sequence ID" value="CAH0561809.1"/>
    <property type="molecule type" value="Genomic_DNA"/>
</dbReference>
<evidence type="ECO:0000256" key="13">
    <source>
        <dbReference type="ARBA" id="ARBA00023125"/>
    </source>
</evidence>
<organism evidence="24 25">
    <name type="scientific">Brassicogethes aeneus</name>
    <name type="common">Rape pollen beetle</name>
    <name type="synonym">Meligethes aeneus</name>
    <dbReference type="NCBI Taxonomy" id="1431903"/>
    <lineage>
        <taxon>Eukaryota</taxon>
        <taxon>Metazoa</taxon>
        <taxon>Ecdysozoa</taxon>
        <taxon>Arthropoda</taxon>
        <taxon>Hexapoda</taxon>
        <taxon>Insecta</taxon>
        <taxon>Pterygota</taxon>
        <taxon>Neoptera</taxon>
        <taxon>Endopterygota</taxon>
        <taxon>Coleoptera</taxon>
        <taxon>Polyphaga</taxon>
        <taxon>Cucujiformia</taxon>
        <taxon>Nitidulidae</taxon>
        <taxon>Meligethinae</taxon>
        <taxon>Brassicogethes</taxon>
    </lineage>
</organism>
<dbReference type="Pfam" id="PF00856">
    <property type="entry name" value="SET"/>
    <property type="match status" value="1"/>
</dbReference>
<dbReference type="PROSITE" id="PS51543">
    <property type="entry name" value="FYRC"/>
    <property type="match status" value="1"/>
</dbReference>
<dbReference type="SMART" id="SM00541">
    <property type="entry name" value="FYRN"/>
    <property type="match status" value="1"/>
</dbReference>
<evidence type="ECO:0000256" key="6">
    <source>
        <dbReference type="ARBA" id="ARBA00022723"/>
    </source>
</evidence>
<evidence type="ECO:0000256" key="18">
    <source>
        <dbReference type="SAM" id="MobiDB-lite"/>
    </source>
</evidence>
<dbReference type="FunFam" id="2.170.270.10:FF:000004">
    <property type="entry name" value="Histone-lysine N-methyltransferase"/>
    <property type="match status" value="1"/>
</dbReference>
<feature type="compositionally biased region" description="Polar residues" evidence="18">
    <location>
        <begin position="54"/>
        <end position="64"/>
    </location>
</feature>
<evidence type="ECO:0000256" key="9">
    <source>
        <dbReference type="ARBA" id="ARBA00022833"/>
    </source>
</evidence>
<dbReference type="GO" id="GO:0140949">
    <property type="term" value="F:histone H3K9 trimethyltransferase activity"/>
    <property type="evidence" value="ECO:0007669"/>
    <property type="project" value="UniProtKB-EC"/>
</dbReference>
<dbReference type="SMART" id="SM00317">
    <property type="entry name" value="SET"/>
    <property type="match status" value="1"/>
</dbReference>
<dbReference type="GO" id="GO:0003700">
    <property type="term" value="F:DNA-binding transcription factor activity"/>
    <property type="evidence" value="ECO:0007669"/>
    <property type="project" value="InterPro"/>
</dbReference>
<dbReference type="GO" id="GO:0035097">
    <property type="term" value="C:histone methyltransferase complex"/>
    <property type="evidence" value="ECO:0007669"/>
    <property type="project" value="TreeGrafter"/>
</dbReference>
<keyword evidence="7" id="KW-0677">Repeat</keyword>
<dbReference type="GO" id="GO:0008270">
    <property type="term" value="F:zinc ion binding"/>
    <property type="evidence" value="ECO:0007669"/>
    <property type="project" value="UniProtKB-KW"/>
</dbReference>
<feature type="region of interest" description="Disordered" evidence="18">
    <location>
        <begin position="156"/>
        <end position="175"/>
    </location>
</feature>
<gene>
    <name evidence="24" type="ORF">MELIAE_LOCUS11134</name>
</gene>
<feature type="region of interest" description="Disordered" evidence="18">
    <location>
        <begin position="345"/>
        <end position="379"/>
    </location>
</feature>
<feature type="region of interest" description="Disordered" evidence="18">
    <location>
        <begin position="440"/>
        <end position="464"/>
    </location>
</feature>
<comment type="subcellular location">
    <subcellularLocation>
        <location evidence="1">Nucleus</location>
    </subcellularLocation>
</comment>
<dbReference type="InterPro" id="IPR036427">
    <property type="entry name" value="Bromodomain-like_sf"/>
</dbReference>
<dbReference type="PROSITE" id="PS51805">
    <property type="entry name" value="EPHD"/>
    <property type="match status" value="1"/>
</dbReference>
<feature type="domain" description="Post-SET" evidence="21">
    <location>
        <begin position="2354"/>
        <end position="2370"/>
    </location>
</feature>
<evidence type="ECO:0000259" key="23">
    <source>
        <dbReference type="PROSITE" id="PS51805"/>
    </source>
</evidence>
<dbReference type="InterPro" id="IPR003889">
    <property type="entry name" value="FYrich_C"/>
</dbReference>
<dbReference type="CDD" id="cd15508">
    <property type="entry name" value="PHD3_KMT2A_like"/>
    <property type="match status" value="1"/>
</dbReference>
<dbReference type="Pfam" id="PF05965">
    <property type="entry name" value="FYRC"/>
    <property type="match status" value="1"/>
</dbReference>